<reference evidence="3" key="1">
    <citation type="submission" date="2012-08" db="EMBL/GenBank/DDBJ databases">
        <title>The Genome Sequence of Wuchereria bancrofti.</title>
        <authorList>
            <person name="Nutman T.B."/>
            <person name="Fink D.L."/>
            <person name="Russ C."/>
            <person name="Young S."/>
            <person name="Zeng Q."/>
            <person name="Koehrsen M."/>
            <person name="Alvarado L."/>
            <person name="Berlin A."/>
            <person name="Chapman S.B."/>
            <person name="Chen Z."/>
            <person name="Freedman E."/>
            <person name="Gellesch M."/>
            <person name="Goldberg J."/>
            <person name="Griggs A."/>
            <person name="Gujja S."/>
            <person name="Heilman E.R."/>
            <person name="Heiman D."/>
            <person name="Hepburn T."/>
            <person name="Howarth C."/>
            <person name="Jen D."/>
            <person name="Larson L."/>
            <person name="Lewis B."/>
            <person name="Mehta T."/>
            <person name="Park D."/>
            <person name="Pearson M."/>
            <person name="Roberts A."/>
            <person name="Saif S."/>
            <person name="Shea T."/>
            <person name="Shenoy N."/>
            <person name="Sisk P."/>
            <person name="Stolte C."/>
            <person name="Sykes S."/>
            <person name="Walk T."/>
            <person name="White J."/>
            <person name="Yandava C."/>
            <person name="Haas B."/>
            <person name="Henn M.R."/>
            <person name="Nusbaum C."/>
            <person name="Birren B."/>
        </authorList>
    </citation>
    <scope>NUCLEOTIDE SEQUENCE [LARGE SCALE GENOMIC DNA]</scope>
    <source>
        <strain evidence="3">NA</strain>
    </source>
</reference>
<feature type="transmembrane region" description="Helical" evidence="1">
    <location>
        <begin position="89"/>
        <end position="118"/>
    </location>
</feature>
<feature type="non-terminal residue" evidence="2">
    <location>
        <position position="1"/>
    </location>
</feature>
<evidence type="ECO:0000256" key="1">
    <source>
        <dbReference type="SAM" id="Phobius"/>
    </source>
</evidence>
<proteinExistence type="predicted"/>
<dbReference type="EMBL" id="ADBV01002383">
    <property type="protein sequence ID" value="EJW83171.1"/>
    <property type="molecule type" value="Genomic_DNA"/>
</dbReference>
<evidence type="ECO:0000313" key="3">
    <source>
        <dbReference type="Proteomes" id="UP000004810"/>
    </source>
</evidence>
<keyword evidence="1" id="KW-0472">Membrane</keyword>
<feature type="transmembrane region" description="Helical" evidence="1">
    <location>
        <begin position="124"/>
        <end position="141"/>
    </location>
</feature>
<gene>
    <name evidence="2" type="ORF">WUBG_05918</name>
</gene>
<comment type="caution">
    <text evidence="2">The sequence shown here is derived from an EMBL/GenBank/DDBJ whole genome shotgun (WGS) entry which is preliminary data.</text>
</comment>
<keyword evidence="1" id="KW-0812">Transmembrane</keyword>
<sequence length="151" mass="16881">EKHSQLNIIDGLWLDEVTREKFDRSCYVPPLPTAIAAAARKSQVNMLSRHCPPNSLILFSCQTNGSVLSSIMNTLTTLIALADNSKRRYYCCSIIVVAAVAATAVIIVIVVDVAVVVLAAYHNVLLHFIPFLVDTESFILIDKWYDRLKYR</sequence>
<dbReference type="Proteomes" id="UP000004810">
    <property type="component" value="Unassembled WGS sequence"/>
</dbReference>
<dbReference type="AlphaFoldDB" id="J9EL32"/>
<evidence type="ECO:0000313" key="2">
    <source>
        <dbReference type="EMBL" id="EJW83171.1"/>
    </source>
</evidence>
<protein>
    <submittedName>
        <fullName evidence="2">Uncharacterized protein</fullName>
    </submittedName>
</protein>
<name>J9EL32_WUCBA</name>
<accession>J9EL32</accession>
<keyword evidence="1" id="KW-1133">Transmembrane helix</keyword>
<organism evidence="2 3">
    <name type="scientific">Wuchereria bancrofti</name>
    <dbReference type="NCBI Taxonomy" id="6293"/>
    <lineage>
        <taxon>Eukaryota</taxon>
        <taxon>Metazoa</taxon>
        <taxon>Ecdysozoa</taxon>
        <taxon>Nematoda</taxon>
        <taxon>Chromadorea</taxon>
        <taxon>Rhabditida</taxon>
        <taxon>Spirurina</taxon>
        <taxon>Spiruromorpha</taxon>
        <taxon>Filarioidea</taxon>
        <taxon>Onchocercidae</taxon>
        <taxon>Wuchereria</taxon>
    </lineage>
</organism>